<keyword evidence="1" id="KW-0812">Transmembrane</keyword>
<dbReference type="Proteomes" id="UP000037178">
    <property type="component" value="Unassembled WGS sequence"/>
</dbReference>
<gene>
    <name evidence="2" type="ORF">AIOL_000268</name>
</gene>
<evidence type="ECO:0000313" key="3">
    <source>
        <dbReference type="Proteomes" id="UP000037178"/>
    </source>
</evidence>
<evidence type="ECO:0000256" key="1">
    <source>
        <dbReference type="SAM" id="Phobius"/>
    </source>
</evidence>
<dbReference type="STRING" id="1675527.AIOL_000268"/>
<feature type="transmembrane region" description="Helical" evidence="1">
    <location>
        <begin position="293"/>
        <end position="317"/>
    </location>
</feature>
<proteinExistence type="predicted"/>
<dbReference type="EMBL" id="LFTY01000001">
    <property type="protein sequence ID" value="KMW60116.1"/>
    <property type="molecule type" value="Genomic_DNA"/>
</dbReference>
<reference evidence="2 3" key="1">
    <citation type="submission" date="2015-06" db="EMBL/GenBank/DDBJ databases">
        <title>Draft genome sequence of an Alphaproteobacteria species associated to the Mediterranean sponge Oscarella lobularis.</title>
        <authorList>
            <person name="Jourda C."/>
            <person name="Santini S."/>
            <person name="Claverie J.-M."/>
        </authorList>
    </citation>
    <scope>NUCLEOTIDE SEQUENCE [LARGE SCALE GENOMIC DNA]</scope>
    <source>
        <strain evidence="2">IGS</strain>
    </source>
</reference>
<dbReference type="AlphaFoldDB" id="A0A0J9EBX6"/>
<sequence>MSRDQSHTAAPAPALRTEYLLVGLFVLLIIGAMIYVTSQRQQALRSSPTGLDGLQLWLTAEGASAQNFTGGWPMDQTTVGLLVVPLYDTDLVRDRATPATKEELLFQQDEYDLVTEAIHSKQRKVPTLVVLPKWRSGLRLTGFGHPILLAERARIQATLNRVTGRKSLTLGYGRAPFTEFDYTAADGTELSAKIYAAQMMTGEGCEPLLGREGAMLLARCPLFGEGDAGDVMILTDPDLINNHGLRLGDNARIVSDLARQAAGDKNVVIDYSRSNWLTDPRSARKRERSWSDLLRFFQPPFTILWLGAAIALTLAFWRAAVRFGPVRDVLNAMGAAKSQSVGARARLMRLSNQDGALVSEYAAARIAATAAQLFGPAHARHYASAEAFLRYTKRKHPEQAAPLAEILNRLQSLSPRASAAQAMAHVDDLERVLERIRHDT</sequence>
<dbReference type="PATRIC" id="fig|1675527.3.peg.315"/>
<dbReference type="RefSeq" id="WP_049641239.1">
    <property type="nucleotide sequence ID" value="NZ_LFTY01000001.1"/>
</dbReference>
<organism evidence="2 3">
    <name type="scientific">Candidatus Rhodobacter oscarellae</name>
    <dbReference type="NCBI Taxonomy" id="1675527"/>
    <lineage>
        <taxon>Bacteria</taxon>
        <taxon>Pseudomonadati</taxon>
        <taxon>Pseudomonadota</taxon>
        <taxon>Alphaproteobacteria</taxon>
        <taxon>Rhodobacterales</taxon>
        <taxon>Rhodobacter group</taxon>
        <taxon>Rhodobacter</taxon>
    </lineage>
</organism>
<protein>
    <recommendedName>
        <fullName evidence="4">DUF4350 domain-containing protein</fullName>
    </recommendedName>
</protein>
<evidence type="ECO:0008006" key="4">
    <source>
        <dbReference type="Google" id="ProtNLM"/>
    </source>
</evidence>
<evidence type="ECO:0000313" key="2">
    <source>
        <dbReference type="EMBL" id="KMW60116.1"/>
    </source>
</evidence>
<accession>A0A0J9EBX6</accession>
<name>A0A0J9EBX6_9RHOB</name>
<feature type="transmembrane region" description="Helical" evidence="1">
    <location>
        <begin position="20"/>
        <end position="37"/>
    </location>
</feature>
<dbReference type="OrthoDB" id="7198805at2"/>
<keyword evidence="3" id="KW-1185">Reference proteome</keyword>
<comment type="caution">
    <text evidence="2">The sequence shown here is derived from an EMBL/GenBank/DDBJ whole genome shotgun (WGS) entry which is preliminary data.</text>
</comment>
<keyword evidence="1" id="KW-1133">Transmembrane helix</keyword>
<keyword evidence="1" id="KW-0472">Membrane</keyword>